<feature type="domain" description="GGDEF" evidence="2">
    <location>
        <begin position="290"/>
        <end position="423"/>
    </location>
</feature>
<proteinExistence type="predicted"/>
<dbReference type="Proteomes" id="UP001056201">
    <property type="component" value="Chromosome 2"/>
</dbReference>
<dbReference type="PANTHER" id="PTHR44757:SF2">
    <property type="entry name" value="BIOFILM ARCHITECTURE MAINTENANCE PROTEIN MBAA"/>
    <property type="match status" value="1"/>
</dbReference>
<dbReference type="SMART" id="SM00267">
    <property type="entry name" value="GGDEF"/>
    <property type="match status" value="1"/>
</dbReference>
<dbReference type="InterPro" id="IPR035965">
    <property type="entry name" value="PAS-like_dom_sf"/>
</dbReference>
<sequence>MPISVSRPHHQARPAAAIAELKAREVLERIQVPVWVFDIDRRRVHWANAAALKVWSAPSLEELCARDMGRDMSASVAARLAQYQADFISHDALFNEQWTLYPGGKPVSLHVHYSGHRLPDGRMAMLCEGLPVQSPSPESLRSVEALLHTPMMIALYRLDGQPLYRNPAARASVRSLDEPLQERFADPAALGRLRHAIDAQGHATLTMAVRAANGERWHEVSAHRRLDAVTGEAALLVSEVDVTPLKQSEARALFLSEHDPLTGLPNRNLAQRHFHLLAEQVQRCTEARPLQAAVILIDLDRFKDVNDSWGHAAGDELLVEVAQRLGASVRRGDMVARFGGDEFLILLSAPEVRSEIERIHPRLRAALAAPFEIGGVRTHVSATVGASVYPEDGEAFETLLQHADLAMYQGKAGGRDALSFYQRGLSDRLRARTQLEEELRQAIARREFIVYYQPRMGVQPGEVVGAEALVRWRHPQRGLVLPGEFIPLCEEVGLMRDLGRQVFEQAARQQAAWIAEGHRLKLSVNLSPREFEDPALLPDLERTLAATGCPPQAIELEITESMLIDEGDQPLRMLQGMRALGLSIALDDFGMGYSNLAYLQRFPFSTLKIDRSLVQAPPHERPLAEAIVALCRAMKLRPVAEGVENACQHQWLLAQGVRDFQGYLFARPMPVLEFEAMLNGCRSLTPEPASPAP</sequence>
<dbReference type="NCBIfam" id="TIGR00254">
    <property type="entry name" value="GGDEF"/>
    <property type="match status" value="1"/>
</dbReference>
<dbReference type="Pfam" id="PF13188">
    <property type="entry name" value="PAS_8"/>
    <property type="match status" value="1"/>
</dbReference>
<dbReference type="CDD" id="cd01948">
    <property type="entry name" value="EAL"/>
    <property type="match status" value="1"/>
</dbReference>
<dbReference type="Gene3D" id="3.20.20.450">
    <property type="entry name" value="EAL domain"/>
    <property type="match status" value="1"/>
</dbReference>
<dbReference type="InterPro" id="IPR001633">
    <property type="entry name" value="EAL_dom"/>
</dbReference>
<evidence type="ECO:0000259" key="2">
    <source>
        <dbReference type="PROSITE" id="PS50887"/>
    </source>
</evidence>
<name>A0ABY4SFB8_AQUTE</name>
<dbReference type="PROSITE" id="PS50883">
    <property type="entry name" value="EAL"/>
    <property type="match status" value="1"/>
</dbReference>
<evidence type="ECO:0000313" key="4">
    <source>
        <dbReference type="Proteomes" id="UP001056201"/>
    </source>
</evidence>
<dbReference type="InterPro" id="IPR035919">
    <property type="entry name" value="EAL_sf"/>
</dbReference>
<dbReference type="PROSITE" id="PS50887">
    <property type="entry name" value="GGDEF"/>
    <property type="match status" value="1"/>
</dbReference>
<accession>A0ABY4SFB8</accession>
<organism evidence="3 4">
    <name type="scientific">Aquincola tertiaricarbonis</name>
    <dbReference type="NCBI Taxonomy" id="391953"/>
    <lineage>
        <taxon>Bacteria</taxon>
        <taxon>Pseudomonadati</taxon>
        <taxon>Pseudomonadota</taxon>
        <taxon>Betaproteobacteria</taxon>
        <taxon>Burkholderiales</taxon>
        <taxon>Sphaerotilaceae</taxon>
        <taxon>Aquincola</taxon>
    </lineage>
</organism>
<dbReference type="InterPro" id="IPR043128">
    <property type="entry name" value="Rev_trsase/Diguanyl_cyclase"/>
</dbReference>
<feature type="domain" description="EAL" evidence="1">
    <location>
        <begin position="432"/>
        <end position="682"/>
    </location>
</feature>
<dbReference type="Gene3D" id="3.30.70.270">
    <property type="match status" value="1"/>
</dbReference>
<dbReference type="SUPFAM" id="SSF55073">
    <property type="entry name" value="Nucleotide cyclase"/>
    <property type="match status" value="1"/>
</dbReference>
<dbReference type="InterPro" id="IPR052155">
    <property type="entry name" value="Biofilm_reg_signaling"/>
</dbReference>
<dbReference type="RefSeq" id="WP_250199910.1">
    <property type="nucleotide sequence ID" value="NZ_CP097636.1"/>
</dbReference>
<keyword evidence="4" id="KW-1185">Reference proteome</keyword>
<gene>
    <name evidence="3" type="ORF">MW290_22645</name>
</gene>
<dbReference type="Pfam" id="PF00990">
    <property type="entry name" value="GGDEF"/>
    <property type="match status" value="1"/>
</dbReference>
<dbReference type="EMBL" id="CP097636">
    <property type="protein sequence ID" value="URI11719.1"/>
    <property type="molecule type" value="Genomic_DNA"/>
</dbReference>
<dbReference type="InterPro" id="IPR000014">
    <property type="entry name" value="PAS"/>
</dbReference>
<dbReference type="InterPro" id="IPR000160">
    <property type="entry name" value="GGDEF_dom"/>
</dbReference>
<evidence type="ECO:0000313" key="3">
    <source>
        <dbReference type="EMBL" id="URI11719.1"/>
    </source>
</evidence>
<protein>
    <submittedName>
        <fullName evidence="3">EAL domain-containing protein</fullName>
    </submittedName>
</protein>
<dbReference type="Pfam" id="PF00563">
    <property type="entry name" value="EAL"/>
    <property type="match status" value="1"/>
</dbReference>
<dbReference type="SUPFAM" id="SSF141868">
    <property type="entry name" value="EAL domain-like"/>
    <property type="match status" value="1"/>
</dbReference>
<dbReference type="PANTHER" id="PTHR44757">
    <property type="entry name" value="DIGUANYLATE CYCLASE DGCP"/>
    <property type="match status" value="1"/>
</dbReference>
<reference evidence="3" key="1">
    <citation type="submission" date="2022-05" db="EMBL/GenBank/DDBJ databases">
        <title>An RpoN-dependent PEP-CTERM gene is involved in floc formation of an Aquincola tertiaricarbonis strain.</title>
        <authorList>
            <person name="Qiu D."/>
            <person name="Xia M."/>
        </authorList>
    </citation>
    <scope>NUCLEOTIDE SEQUENCE</scope>
    <source>
        <strain evidence="3">RN12</strain>
    </source>
</reference>
<dbReference type="CDD" id="cd01949">
    <property type="entry name" value="GGDEF"/>
    <property type="match status" value="1"/>
</dbReference>
<dbReference type="InterPro" id="IPR029787">
    <property type="entry name" value="Nucleotide_cyclase"/>
</dbReference>
<evidence type="ECO:0000259" key="1">
    <source>
        <dbReference type="PROSITE" id="PS50883"/>
    </source>
</evidence>
<dbReference type="SMART" id="SM00052">
    <property type="entry name" value="EAL"/>
    <property type="match status" value="1"/>
</dbReference>
<dbReference type="SUPFAM" id="SSF55785">
    <property type="entry name" value="PYP-like sensor domain (PAS domain)"/>
    <property type="match status" value="1"/>
</dbReference>